<dbReference type="Gene3D" id="1.25.40.10">
    <property type="entry name" value="Tetratricopeptide repeat domain"/>
    <property type="match status" value="1"/>
</dbReference>
<name>A0A368U1K0_9GAMM</name>
<keyword evidence="1" id="KW-0175">Coiled coil</keyword>
<dbReference type="AlphaFoldDB" id="A0A368U1K0"/>
<evidence type="ECO:0000259" key="4">
    <source>
        <dbReference type="Pfam" id="PF25800"/>
    </source>
</evidence>
<dbReference type="NCBIfam" id="TIGR03505">
    <property type="entry name" value="FimV_core"/>
    <property type="match status" value="1"/>
</dbReference>
<evidence type="ECO:0000313" key="5">
    <source>
        <dbReference type="EMBL" id="RCV90980.1"/>
    </source>
</evidence>
<dbReference type="InterPro" id="IPR011990">
    <property type="entry name" value="TPR-like_helical_dom_sf"/>
</dbReference>
<dbReference type="Pfam" id="PF25800">
    <property type="entry name" value="FimV_N"/>
    <property type="match status" value="1"/>
</dbReference>
<organism evidence="5 6">
    <name type="scientific">Billgrantia montanilacus</name>
    <dbReference type="NCBI Taxonomy" id="2282305"/>
    <lineage>
        <taxon>Bacteria</taxon>
        <taxon>Pseudomonadati</taxon>
        <taxon>Pseudomonadota</taxon>
        <taxon>Gammaproteobacteria</taxon>
        <taxon>Oceanospirillales</taxon>
        <taxon>Halomonadaceae</taxon>
        <taxon>Billgrantia</taxon>
    </lineage>
</organism>
<dbReference type="EMBL" id="QPII01000002">
    <property type="protein sequence ID" value="RCV90980.1"/>
    <property type="molecule type" value="Genomic_DNA"/>
</dbReference>
<accession>A0A368U1K0</accession>
<feature type="compositionally biased region" description="Polar residues" evidence="2">
    <location>
        <begin position="749"/>
        <end position="760"/>
    </location>
</feature>
<feature type="region of interest" description="Disordered" evidence="2">
    <location>
        <begin position="667"/>
        <end position="828"/>
    </location>
</feature>
<proteinExistence type="predicted"/>
<dbReference type="SUPFAM" id="SSF48452">
    <property type="entry name" value="TPR-like"/>
    <property type="match status" value="1"/>
</dbReference>
<feature type="region of interest" description="Disordered" evidence="2">
    <location>
        <begin position="285"/>
        <end position="304"/>
    </location>
</feature>
<feature type="compositionally biased region" description="Low complexity" evidence="2">
    <location>
        <begin position="794"/>
        <end position="807"/>
    </location>
</feature>
<evidence type="ECO:0000256" key="3">
    <source>
        <dbReference type="SAM" id="SignalP"/>
    </source>
</evidence>
<feature type="compositionally biased region" description="Low complexity" evidence="2">
    <location>
        <begin position="329"/>
        <end position="341"/>
    </location>
</feature>
<sequence>MRRKLTIAMLLSLSAASLQALALGVGEVAVHSPLNAPLRATIPLTDTAGMESSLLRVSVAEPREFESAGLTRSPLAASVRAAVQVREGQLVVELFSERAVREPWLDLMLSFEWPEGRQLREVTLLLDPPDYDQLPVLVGVSRAQPASTAERSATETVREAPTQPVVTQSRDTQSGDPAWVSSGDTLWAVAGRLRPDSGISMDQMMVALVEANPDIFPSGNINAMRAGHTLVVPSRDAIAARSSQQAGAVVQAMNQAWASRGSGAPATVPLGTTEVASVDAVPADSTELVDTDGEPEAVSGAEGAAGGLVAGVEESAEPRLTLLSDAELAAEAASDPAQSAEAEADTRSQSEAGQVASTESQLDPEVLASLDAGGLVSQNEAQRLANLERRWLESQNALEAVQAERDALQNELGGLRSEVDAMRDQLATLVAGGQGVDGPGGGGMVPPGGEANGAESPWWGAVYQDSLDRQLMLGGAGLAALLGLWLLIRRRRYRESESTKGFATMPNVTYGAPAAPADVPPASQVTPPVVAGMSVTSSEPAVESPAPMPQAEAISEADIFMAYGRYDQARESLLAGLAREPDRDDLRLKLLAVHVEQGDWSAAEQEAERLAEGGDPSMVAEASRLMAARRAAAPDNDQGVGQPRSEFAAARELPPQEFDSLLDPQNRAAEKGGETGNGSAVEKGDGVEQISGLGGSENDWPRVGQPDDDHQFHAANEPTRFSEPMTSLENEEVEKAEEQEEETRKGESSPEQPSRRTTGLASDMIDYQPPTLDPEPGRREETPMQPSIDFPTTAPGKEAAGGAAGEPVDTPKNTARPNEALPTEEEWEVEEVAFPPLERDNDYASDTRAGSDDLEEARRLLEVGATERAHALLKRLLDSTADPGLQAQARELITHYRL</sequence>
<dbReference type="InterPro" id="IPR018392">
    <property type="entry name" value="LysM"/>
</dbReference>
<keyword evidence="3" id="KW-0732">Signal</keyword>
<feature type="compositionally biased region" description="Polar residues" evidence="2">
    <location>
        <begin position="347"/>
        <end position="361"/>
    </location>
</feature>
<reference evidence="5 6" key="1">
    <citation type="submission" date="2018-07" db="EMBL/GenBank/DDBJ databases">
        <title>Halomonas montanilacus sp. nov., isolated from Lake Pengyan on Tibetan Plateau.</title>
        <authorList>
            <person name="Lu H."/>
            <person name="Xing P."/>
            <person name="Wu Q."/>
        </authorList>
    </citation>
    <scope>NUCLEOTIDE SEQUENCE [LARGE SCALE GENOMIC DNA]</scope>
    <source>
        <strain evidence="5 6">PYC7W</strain>
    </source>
</reference>
<dbReference type="Gene3D" id="3.10.350.10">
    <property type="entry name" value="LysM domain"/>
    <property type="match status" value="1"/>
</dbReference>
<feature type="compositionally biased region" description="Acidic residues" evidence="2">
    <location>
        <begin position="729"/>
        <end position="741"/>
    </location>
</feature>
<dbReference type="InterPro" id="IPR036779">
    <property type="entry name" value="LysM_dom_sf"/>
</dbReference>
<feature type="region of interest" description="Disordered" evidence="2">
    <location>
        <begin position="145"/>
        <end position="179"/>
    </location>
</feature>
<dbReference type="InterPro" id="IPR057840">
    <property type="entry name" value="FimV_N"/>
</dbReference>
<keyword evidence="6" id="KW-1185">Reference proteome</keyword>
<evidence type="ECO:0000256" key="2">
    <source>
        <dbReference type="SAM" id="MobiDB-lite"/>
    </source>
</evidence>
<feature type="region of interest" description="Disordered" evidence="2">
    <location>
        <begin position="329"/>
        <end position="362"/>
    </location>
</feature>
<protein>
    <recommendedName>
        <fullName evidence="4">FimV N-terminal domain-containing protein</fullName>
    </recommendedName>
</protein>
<feature type="domain" description="FimV N-terminal" evidence="4">
    <location>
        <begin position="23"/>
        <end position="129"/>
    </location>
</feature>
<comment type="caution">
    <text evidence="5">The sequence shown here is derived from an EMBL/GenBank/DDBJ whole genome shotgun (WGS) entry which is preliminary data.</text>
</comment>
<evidence type="ECO:0000256" key="1">
    <source>
        <dbReference type="SAM" id="Coils"/>
    </source>
</evidence>
<gene>
    <name evidence="5" type="ORF">DU505_03565</name>
</gene>
<dbReference type="CDD" id="cd00118">
    <property type="entry name" value="LysM"/>
    <property type="match status" value="1"/>
</dbReference>
<dbReference type="RefSeq" id="WP_114477622.1">
    <property type="nucleotide sequence ID" value="NZ_QPII01000002.1"/>
</dbReference>
<dbReference type="Proteomes" id="UP000252405">
    <property type="component" value="Unassembled WGS sequence"/>
</dbReference>
<dbReference type="OrthoDB" id="5298707at2"/>
<dbReference type="InterPro" id="IPR020012">
    <property type="entry name" value="LysM_FimV"/>
</dbReference>
<evidence type="ECO:0000313" key="6">
    <source>
        <dbReference type="Proteomes" id="UP000252405"/>
    </source>
</evidence>
<feature type="chain" id="PRO_5016927537" description="FimV N-terminal domain-containing protein" evidence="3">
    <location>
        <begin position="23"/>
        <end position="898"/>
    </location>
</feature>
<feature type="signal peptide" evidence="3">
    <location>
        <begin position="1"/>
        <end position="22"/>
    </location>
</feature>
<feature type="coiled-coil region" evidence="1">
    <location>
        <begin position="384"/>
        <end position="425"/>
    </location>
</feature>
<feature type="compositionally biased region" description="Polar residues" evidence="2">
    <location>
        <begin position="164"/>
        <end position="175"/>
    </location>
</feature>